<dbReference type="Gene3D" id="3.30.460.10">
    <property type="entry name" value="Beta Polymerase, domain 2"/>
    <property type="match status" value="1"/>
</dbReference>
<evidence type="ECO:0000259" key="1">
    <source>
        <dbReference type="Pfam" id="PF18765"/>
    </source>
</evidence>
<dbReference type="InterPro" id="IPR043519">
    <property type="entry name" value="NT_sf"/>
</dbReference>
<dbReference type="AlphaFoldDB" id="A0A942A3R7"/>
<organism evidence="2 3">
    <name type="scientific">Candidatus Scalindua arabica</name>
    <dbReference type="NCBI Taxonomy" id="1127984"/>
    <lineage>
        <taxon>Bacteria</taxon>
        <taxon>Pseudomonadati</taxon>
        <taxon>Planctomycetota</taxon>
        <taxon>Candidatus Brocadiia</taxon>
        <taxon>Candidatus Brocadiales</taxon>
        <taxon>Candidatus Scalinduaceae</taxon>
        <taxon>Candidatus Scalindua</taxon>
    </lineage>
</organism>
<dbReference type="PANTHER" id="PTHR43852:SF3">
    <property type="entry name" value="NUCLEOTIDYLTRANSFERASE"/>
    <property type="match status" value="1"/>
</dbReference>
<dbReference type="SUPFAM" id="SSF81301">
    <property type="entry name" value="Nucleotidyltransferase"/>
    <property type="match status" value="1"/>
</dbReference>
<evidence type="ECO:0000313" key="3">
    <source>
        <dbReference type="Proteomes" id="UP000722750"/>
    </source>
</evidence>
<reference evidence="2" key="1">
    <citation type="journal article" date="2021" name="ISME J.">
        <title>Fine-scale metabolic discontinuity in a stratified prokaryote microbiome of a Red Sea deep halocline.</title>
        <authorList>
            <person name="Michoud G."/>
            <person name="Ngugi D.K."/>
            <person name="Barozzi A."/>
            <person name="Merlino G."/>
            <person name="Calleja M.L."/>
            <person name="Delgado-Huertas A."/>
            <person name="Moran X.A.G."/>
            <person name="Daffonchio D."/>
        </authorList>
    </citation>
    <scope>NUCLEOTIDE SEQUENCE</scope>
    <source>
        <strain evidence="2">SuakinDeep_MAG55_1</strain>
    </source>
</reference>
<dbReference type="InterPro" id="IPR041633">
    <property type="entry name" value="Polbeta"/>
</dbReference>
<comment type="caution">
    <text evidence="2">The sequence shown here is derived from an EMBL/GenBank/DDBJ whole genome shotgun (WGS) entry which is preliminary data.</text>
</comment>
<gene>
    <name evidence="2" type="ORF">MAG551_00243</name>
</gene>
<dbReference type="EMBL" id="JAANXD010000015">
    <property type="protein sequence ID" value="MBS1257207.1"/>
    <property type="molecule type" value="Genomic_DNA"/>
</dbReference>
<evidence type="ECO:0000313" key="2">
    <source>
        <dbReference type="EMBL" id="MBS1257207.1"/>
    </source>
</evidence>
<dbReference type="PANTHER" id="PTHR43852">
    <property type="entry name" value="NUCLEOTIDYLTRANSFERASE"/>
    <property type="match status" value="1"/>
</dbReference>
<sequence length="135" mass="15963">MDIKKERIIKKIKDILLEEENIIFAYVHGSFTSLSEFNDIDIAVYLKLQGTVHFDIVDFEISLSLKIEKIIKVPVDIRTLNYAPLPFKYQASCGLLIFSFDELKREEFLCRTWQKYFDSLPLYRMYLKDVLNAKV</sequence>
<dbReference type="Pfam" id="PF18765">
    <property type="entry name" value="Polbeta"/>
    <property type="match status" value="1"/>
</dbReference>
<feature type="domain" description="Polymerase beta nucleotidyltransferase" evidence="1">
    <location>
        <begin position="10"/>
        <end position="102"/>
    </location>
</feature>
<dbReference type="CDD" id="cd05403">
    <property type="entry name" value="NT_KNTase_like"/>
    <property type="match status" value="1"/>
</dbReference>
<dbReference type="Proteomes" id="UP000722750">
    <property type="component" value="Unassembled WGS sequence"/>
</dbReference>
<proteinExistence type="predicted"/>
<name>A0A942A3R7_9BACT</name>
<protein>
    <recommendedName>
        <fullName evidence="1">Polymerase beta nucleotidyltransferase domain-containing protein</fullName>
    </recommendedName>
</protein>
<dbReference type="InterPro" id="IPR052930">
    <property type="entry name" value="TA_antitoxin_MntA"/>
</dbReference>
<accession>A0A942A3R7</accession>